<dbReference type="InterPro" id="IPR001789">
    <property type="entry name" value="Sig_transdc_resp-reg_receiver"/>
</dbReference>
<sequence>MDRKKVLIIDDEVDFCLLMQFYLSKRNCDVSISHTLHDGLGLVQNNSPDIVILDNNLPDGLGWPEAPNIMKAVPGVHLFLISANKPGNKTFCDDKDKDDLNGDGGMQCHIVEKPISITQIDNFLK</sequence>
<name>A0A512BF30_9BACT</name>
<dbReference type="PROSITE" id="PS50110">
    <property type="entry name" value="RESPONSE_REGULATORY"/>
    <property type="match status" value="1"/>
</dbReference>
<gene>
    <name evidence="3" type="ORF">SAE01_30690</name>
</gene>
<comment type="caution">
    <text evidence="3">The sequence shown here is derived from an EMBL/GenBank/DDBJ whole genome shotgun (WGS) entry which is preliminary data.</text>
</comment>
<dbReference type="Gene3D" id="3.40.50.2300">
    <property type="match status" value="1"/>
</dbReference>
<evidence type="ECO:0000313" key="3">
    <source>
        <dbReference type="EMBL" id="GEO10573.1"/>
    </source>
</evidence>
<proteinExistence type="predicted"/>
<dbReference type="Pfam" id="PF00072">
    <property type="entry name" value="Response_reg"/>
    <property type="match status" value="1"/>
</dbReference>
<dbReference type="CDD" id="cd00156">
    <property type="entry name" value="REC"/>
    <property type="match status" value="1"/>
</dbReference>
<accession>A0A512BF30</accession>
<dbReference type="RefSeq" id="WP_147204685.1">
    <property type="nucleotide sequence ID" value="NZ_BJYT01000011.1"/>
</dbReference>
<evidence type="ECO:0000259" key="2">
    <source>
        <dbReference type="PROSITE" id="PS50110"/>
    </source>
</evidence>
<evidence type="ECO:0000313" key="4">
    <source>
        <dbReference type="Proteomes" id="UP000321513"/>
    </source>
</evidence>
<feature type="domain" description="Response regulatory" evidence="2">
    <location>
        <begin position="5"/>
        <end position="125"/>
    </location>
</feature>
<evidence type="ECO:0000256" key="1">
    <source>
        <dbReference type="PROSITE-ProRule" id="PRU00169"/>
    </source>
</evidence>
<dbReference type="SUPFAM" id="SSF52172">
    <property type="entry name" value="CheY-like"/>
    <property type="match status" value="1"/>
</dbReference>
<dbReference type="AlphaFoldDB" id="A0A512BF30"/>
<dbReference type="EMBL" id="BJYT01000011">
    <property type="protein sequence ID" value="GEO10573.1"/>
    <property type="molecule type" value="Genomic_DNA"/>
</dbReference>
<dbReference type="InterPro" id="IPR011006">
    <property type="entry name" value="CheY-like_superfamily"/>
</dbReference>
<feature type="modified residue" description="4-aspartylphosphate" evidence="1">
    <location>
        <position position="54"/>
    </location>
</feature>
<dbReference type="Proteomes" id="UP000321513">
    <property type="component" value="Unassembled WGS sequence"/>
</dbReference>
<dbReference type="GO" id="GO:0000160">
    <property type="term" value="P:phosphorelay signal transduction system"/>
    <property type="evidence" value="ECO:0007669"/>
    <property type="project" value="InterPro"/>
</dbReference>
<keyword evidence="1" id="KW-0597">Phosphoprotein</keyword>
<reference evidence="3 4" key="1">
    <citation type="submission" date="2019-07" db="EMBL/GenBank/DDBJ databases">
        <title>Whole genome shotgun sequence of Segetibacter aerophilus NBRC 106135.</title>
        <authorList>
            <person name="Hosoyama A."/>
            <person name="Uohara A."/>
            <person name="Ohji S."/>
            <person name="Ichikawa N."/>
        </authorList>
    </citation>
    <scope>NUCLEOTIDE SEQUENCE [LARGE SCALE GENOMIC DNA]</scope>
    <source>
        <strain evidence="3 4">NBRC 106135</strain>
    </source>
</reference>
<organism evidence="3 4">
    <name type="scientific">Segetibacter aerophilus</name>
    <dbReference type="NCBI Taxonomy" id="670293"/>
    <lineage>
        <taxon>Bacteria</taxon>
        <taxon>Pseudomonadati</taxon>
        <taxon>Bacteroidota</taxon>
        <taxon>Chitinophagia</taxon>
        <taxon>Chitinophagales</taxon>
        <taxon>Chitinophagaceae</taxon>
        <taxon>Segetibacter</taxon>
    </lineage>
</organism>
<keyword evidence="4" id="KW-1185">Reference proteome</keyword>
<protein>
    <recommendedName>
        <fullName evidence="2">Response regulatory domain-containing protein</fullName>
    </recommendedName>
</protein>
<dbReference type="OrthoDB" id="9789181at2"/>